<dbReference type="KEGG" id="bgh:BDBG_06866"/>
<protein>
    <recommendedName>
        <fullName evidence="3">N-acetyltransferase domain-containing protein</fullName>
    </recommendedName>
</protein>
<evidence type="ECO:0000313" key="1">
    <source>
        <dbReference type="EMBL" id="OAT11359.1"/>
    </source>
</evidence>
<dbReference type="VEuPathDB" id="FungiDB:BDBG_06866"/>
<reference evidence="2" key="1">
    <citation type="journal article" date="2015" name="PLoS Genet.">
        <title>The dynamic genome and transcriptome of the human fungal pathogen Blastomyces and close relative Emmonsia.</title>
        <authorList>
            <person name="Munoz J.F."/>
            <person name="Gauthier G.M."/>
            <person name="Desjardins C.A."/>
            <person name="Gallo J.E."/>
            <person name="Holder J."/>
            <person name="Sullivan T.D."/>
            <person name="Marty A.J."/>
            <person name="Carmen J.C."/>
            <person name="Chen Z."/>
            <person name="Ding L."/>
            <person name="Gujja S."/>
            <person name="Magrini V."/>
            <person name="Misas E."/>
            <person name="Mitreva M."/>
            <person name="Priest M."/>
            <person name="Saif S."/>
            <person name="Whiston E.A."/>
            <person name="Young S."/>
            <person name="Zeng Q."/>
            <person name="Goldman W.E."/>
            <person name="Mardis E.R."/>
            <person name="Taylor J.W."/>
            <person name="McEwen J.G."/>
            <person name="Clay O.K."/>
            <person name="Klein B.S."/>
            <person name="Cuomo C.A."/>
        </authorList>
    </citation>
    <scope>NUCLEOTIDE SEQUENCE [LARGE SCALE GENOMIC DNA]</scope>
    <source>
        <strain evidence="2">SLH14081</strain>
    </source>
</reference>
<gene>
    <name evidence="1" type="ORF">BDBG_06866</name>
</gene>
<accession>A0A179UVV3</accession>
<dbReference type="GeneID" id="8502910"/>
<dbReference type="Proteomes" id="UP000002038">
    <property type="component" value="Unassembled WGS sequence"/>
</dbReference>
<evidence type="ECO:0008006" key="3">
    <source>
        <dbReference type="Google" id="ProtNLM"/>
    </source>
</evidence>
<keyword evidence="2" id="KW-1185">Reference proteome</keyword>
<name>A0A179UVV3_BLAGS</name>
<dbReference type="RefSeq" id="XP_031579801.1">
    <property type="nucleotide sequence ID" value="XM_031722802.1"/>
</dbReference>
<dbReference type="EMBL" id="GG657463">
    <property type="protein sequence ID" value="OAT11359.1"/>
    <property type="molecule type" value="Genomic_DNA"/>
</dbReference>
<evidence type="ECO:0000313" key="2">
    <source>
        <dbReference type="Proteomes" id="UP000002038"/>
    </source>
</evidence>
<dbReference type="OrthoDB" id="5169850at2759"/>
<proteinExistence type="predicted"/>
<dbReference type="AlphaFoldDB" id="A0A179UVV3"/>
<sequence length="131" mass="14506">MPNGEATTQASLLEQMDFPLVSIALSYDAFHPLDMEKMMHIFSIVPSLPFIMGQIDGLDTKNSDARIPSGPGKIVQRNSTATREDYNGMGLMKILAHWLMHELAGKGYKGIKIESFSDAVFHVWTHPTTAV</sequence>
<organism evidence="1 2">
    <name type="scientific">Blastomyces gilchristii (strain SLH14081)</name>
    <name type="common">Blastomyces dermatitidis</name>
    <dbReference type="NCBI Taxonomy" id="559298"/>
    <lineage>
        <taxon>Eukaryota</taxon>
        <taxon>Fungi</taxon>
        <taxon>Dikarya</taxon>
        <taxon>Ascomycota</taxon>
        <taxon>Pezizomycotina</taxon>
        <taxon>Eurotiomycetes</taxon>
        <taxon>Eurotiomycetidae</taxon>
        <taxon>Onygenales</taxon>
        <taxon>Ajellomycetaceae</taxon>
        <taxon>Blastomyces</taxon>
    </lineage>
</organism>